<dbReference type="InterPro" id="IPR003141">
    <property type="entry name" value="Pol/His_phosphatase_N"/>
</dbReference>
<dbReference type="Gene3D" id="3.20.20.140">
    <property type="entry name" value="Metal-dependent hydrolases"/>
    <property type="match status" value="1"/>
</dbReference>
<evidence type="ECO:0000313" key="2">
    <source>
        <dbReference type="EMBL" id="MDB7982578.1"/>
    </source>
</evidence>
<dbReference type="InterPro" id="IPR016195">
    <property type="entry name" value="Pol/histidinol_Pase-like"/>
</dbReference>
<dbReference type="GO" id="GO:0035312">
    <property type="term" value="F:5'-3' DNA exonuclease activity"/>
    <property type="evidence" value="ECO:0007669"/>
    <property type="project" value="TreeGrafter"/>
</dbReference>
<dbReference type="NCBIfam" id="NF038032">
    <property type="entry name" value="CehA_McbA_metalo"/>
    <property type="match status" value="1"/>
</dbReference>
<dbReference type="InterPro" id="IPR052018">
    <property type="entry name" value="PHP_domain"/>
</dbReference>
<dbReference type="SUPFAM" id="SSF89550">
    <property type="entry name" value="PHP domain-like"/>
    <property type="match status" value="1"/>
</dbReference>
<reference evidence="2" key="1">
    <citation type="submission" date="2023-01" db="EMBL/GenBank/DDBJ databases">
        <title>Human gut microbiome strain richness.</title>
        <authorList>
            <person name="Chen-Liaw A."/>
        </authorList>
    </citation>
    <scope>NUCLEOTIDE SEQUENCE</scope>
    <source>
        <strain evidence="2">D8_m1001271B151109d0_201107</strain>
    </source>
</reference>
<dbReference type="Proteomes" id="UP001212981">
    <property type="component" value="Unassembled WGS sequence"/>
</dbReference>
<name>A0AAW6CQB7_9FIRM</name>
<dbReference type="AlphaFoldDB" id="A0AAW6CQB7"/>
<sequence>MEIEGFFTNDRTQVIHHTFPVFQKKSIHIEILEGVFEHILIIVKDPSHKIRAVLTFKSRIKSNVITAGERESSNSTVPGILENGIWSLDIVRTYQVSGDYKIAINFDMGTYSSESFNPMAQKMEIIKDRRIGWFKGDLHMHSYYTDGRVSFEEIDKACKSQNLDFIAVTDHSIFTTKYLECSYLVIPGTEITWDDSGHYNCWGLNQFIDYGYYLNKGKDFDSSLDLMFSDLSSKDLILSQNHPFPFGWSLNHNFNLSNIDTIEVINAPHLFPGEVDNKKAICLFDYLWQNHILLYAVGGSDAHKKNYFDEYPIGIPTTKVYCEGLSIRNLLNGIKRGNSFIECNMDFEINYKTGKKFKDTVLPGDLISGEVLIQARAKQKVTWRIIKNGKIFLSKESKFISEKIVVKKDEYYRLQADVEDEIVLFVNPIHNIEHSNKNVMFQDILKQFYKVVDSWHT</sequence>
<evidence type="ECO:0000259" key="1">
    <source>
        <dbReference type="SMART" id="SM00481"/>
    </source>
</evidence>
<dbReference type="EMBL" id="JAQLXO010000011">
    <property type="protein sequence ID" value="MDB7982578.1"/>
    <property type="molecule type" value="Genomic_DNA"/>
</dbReference>
<dbReference type="PANTHER" id="PTHR42924">
    <property type="entry name" value="EXONUCLEASE"/>
    <property type="match status" value="1"/>
</dbReference>
<organism evidence="2 3">
    <name type="scientific">Faecalicoccus pleomorphus</name>
    <dbReference type="NCBI Taxonomy" id="1323"/>
    <lineage>
        <taxon>Bacteria</taxon>
        <taxon>Bacillati</taxon>
        <taxon>Bacillota</taxon>
        <taxon>Erysipelotrichia</taxon>
        <taxon>Erysipelotrichales</taxon>
        <taxon>Erysipelotrichaceae</taxon>
        <taxon>Faecalicoccus</taxon>
    </lineage>
</organism>
<comment type="caution">
    <text evidence="2">The sequence shown here is derived from an EMBL/GenBank/DDBJ whole genome shotgun (WGS) entry which is preliminary data.</text>
</comment>
<protein>
    <submittedName>
        <fullName evidence="2">CehA/McbA family metallohydrolase</fullName>
    </submittedName>
</protein>
<dbReference type="RefSeq" id="WP_272002460.1">
    <property type="nucleotide sequence ID" value="NZ_JAQLXO010000011.1"/>
</dbReference>
<dbReference type="SMART" id="SM00481">
    <property type="entry name" value="POLIIIAc"/>
    <property type="match status" value="1"/>
</dbReference>
<gene>
    <name evidence="2" type="ORF">PND82_07095</name>
</gene>
<feature type="domain" description="Polymerase/histidinol phosphatase N-terminal" evidence="1">
    <location>
        <begin position="136"/>
        <end position="195"/>
    </location>
</feature>
<proteinExistence type="predicted"/>
<evidence type="ECO:0000313" key="3">
    <source>
        <dbReference type="Proteomes" id="UP001212981"/>
    </source>
</evidence>
<dbReference type="PANTHER" id="PTHR42924:SF3">
    <property type="entry name" value="POLYMERASE_HISTIDINOL PHOSPHATASE N-TERMINAL DOMAIN-CONTAINING PROTEIN"/>
    <property type="match status" value="1"/>
</dbReference>
<accession>A0AAW6CQB7</accession>
<dbReference type="GO" id="GO:0004534">
    <property type="term" value="F:5'-3' RNA exonuclease activity"/>
    <property type="evidence" value="ECO:0007669"/>
    <property type="project" value="TreeGrafter"/>
</dbReference>